<evidence type="ECO:0000313" key="3">
    <source>
        <dbReference type="Proteomes" id="UP000826651"/>
    </source>
</evidence>
<evidence type="ECO:0000259" key="1">
    <source>
        <dbReference type="Pfam" id="PF03551"/>
    </source>
</evidence>
<evidence type="ECO:0000313" key="2">
    <source>
        <dbReference type="EMBL" id="MBZ2197190.1"/>
    </source>
</evidence>
<organism evidence="2 3">
    <name type="scientific">Occultella gossypii</name>
    <dbReference type="NCBI Taxonomy" id="2800820"/>
    <lineage>
        <taxon>Bacteria</taxon>
        <taxon>Bacillati</taxon>
        <taxon>Actinomycetota</taxon>
        <taxon>Actinomycetes</taxon>
        <taxon>Micrococcales</taxon>
        <taxon>Ruaniaceae</taxon>
        <taxon>Occultella</taxon>
    </lineage>
</organism>
<dbReference type="Proteomes" id="UP000826651">
    <property type="component" value="Unassembled WGS sequence"/>
</dbReference>
<proteinExistence type="predicted"/>
<protein>
    <submittedName>
        <fullName evidence="2">Helix-turn-helix transcriptional regulator</fullName>
    </submittedName>
</protein>
<dbReference type="InterPro" id="IPR036388">
    <property type="entry name" value="WH-like_DNA-bd_sf"/>
</dbReference>
<feature type="domain" description="Transcription regulator PadR N-terminal" evidence="1">
    <location>
        <begin position="15"/>
        <end position="87"/>
    </location>
</feature>
<dbReference type="Pfam" id="PF03551">
    <property type="entry name" value="PadR"/>
    <property type="match status" value="1"/>
</dbReference>
<sequence>MISADFIRGYVDLLVLESLLDEPSYGYAISKRIEQLAQGQYEMKETTLYSAVRRLEKSGAVTSFQGTHTQGRARTYYRLTDAGRRFYDEKCEEWRQTVALVGRFVRDSR</sequence>
<comment type="caution">
    <text evidence="2">The sequence shown here is derived from an EMBL/GenBank/DDBJ whole genome shotgun (WGS) entry which is preliminary data.</text>
</comment>
<dbReference type="SUPFAM" id="SSF46785">
    <property type="entry name" value="Winged helix' DNA-binding domain"/>
    <property type="match status" value="1"/>
</dbReference>
<keyword evidence="3" id="KW-1185">Reference proteome</keyword>
<dbReference type="PANTHER" id="PTHR33169:SF14">
    <property type="entry name" value="TRANSCRIPTIONAL REGULATOR RV3488"/>
    <property type="match status" value="1"/>
</dbReference>
<dbReference type="InterPro" id="IPR052509">
    <property type="entry name" value="Metal_resp_DNA-bind_regulator"/>
</dbReference>
<name>A0ABS7SA32_9MICO</name>
<gene>
    <name evidence="2" type="ORF">KCQ71_13575</name>
</gene>
<accession>A0ABS7SA32</accession>
<dbReference type="InterPro" id="IPR005149">
    <property type="entry name" value="Tscrpt_reg_PadR_N"/>
</dbReference>
<dbReference type="InterPro" id="IPR036390">
    <property type="entry name" value="WH_DNA-bd_sf"/>
</dbReference>
<dbReference type="EMBL" id="JAGSHT010000013">
    <property type="protein sequence ID" value="MBZ2197190.1"/>
    <property type="molecule type" value="Genomic_DNA"/>
</dbReference>
<dbReference type="Gene3D" id="1.10.10.10">
    <property type="entry name" value="Winged helix-like DNA-binding domain superfamily/Winged helix DNA-binding domain"/>
    <property type="match status" value="1"/>
</dbReference>
<dbReference type="RefSeq" id="WP_223406762.1">
    <property type="nucleotide sequence ID" value="NZ_JAGSHT010000013.1"/>
</dbReference>
<dbReference type="PANTHER" id="PTHR33169">
    <property type="entry name" value="PADR-FAMILY TRANSCRIPTIONAL REGULATOR"/>
    <property type="match status" value="1"/>
</dbReference>
<reference evidence="2 3" key="1">
    <citation type="submission" date="2021-04" db="EMBL/GenBank/DDBJ databases">
        <title>Ruania sp. nov., isolated from sandy soil of mangrove forest.</title>
        <authorList>
            <person name="Ge X."/>
            <person name="Huang R."/>
            <person name="Liu W."/>
        </authorList>
    </citation>
    <scope>NUCLEOTIDE SEQUENCE [LARGE SCALE GENOMIC DNA]</scope>
    <source>
        <strain evidence="2 3">N2-46</strain>
    </source>
</reference>